<dbReference type="InterPro" id="IPR036291">
    <property type="entry name" value="NAD(P)-bd_dom_sf"/>
</dbReference>
<dbReference type="PANTHER" id="PTHR12126">
    <property type="entry name" value="NADH-UBIQUINONE OXIDOREDUCTASE 39 KDA SUBUNIT-RELATED"/>
    <property type="match status" value="1"/>
</dbReference>
<dbReference type="InterPro" id="IPR025695">
    <property type="entry name" value="DoxX-like"/>
</dbReference>
<evidence type="ECO:0000313" key="3">
    <source>
        <dbReference type="EMBL" id="KFN50478.1"/>
    </source>
</evidence>
<name>A0A091BCV7_9GAMM</name>
<dbReference type="Gene3D" id="3.40.50.720">
    <property type="entry name" value="NAD(P)-binding Rossmann-like Domain"/>
    <property type="match status" value="1"/>
</dbReference>
<dbReference type="GO" id="GO:0044877">
    <property type="term" value="F:protein-containing complex binding"/>
    <property type="evidence" value="ECO:0007669"/>
    <property type="project" value="TreeGrafter"/>
</dbReference>
<proteinExistence type="predicted"/>
<protein>
    <recommendedName>
        <fullName evidence="2">NAD(P)-binding domain-containing protein</fullName>
    </recommendedName>
</protein>
<evidence type="ECO:0000313" key="4">
    <source>
        <dbReference type="Proteomes" id="UP000029391"/>
    </source>
</evidence>
<comment type="caution">
    <text evidence="3">The sequence shown here is derived from an EMBL/GenBank/DDBJ whole genome shotgun (WGS) entry which is preliminary data.</text>
</comment>
<feature type="transmembrane region" description="Helical" evidence="1">
    <location>
        <begin position="345"/>
        <end position="363"/>
    </location>
</feature>
<dbReference type="AlphaFoldDB" id="A0A091BCV7"/>
<dbReference type="EMBL" id="AWXU01000020">
    <property type="protein sequence ID" value="KFN50478.1"/>
    <property type="molecule type" value="Genomic_DNA"/>
</dbReference>
<dbReference type="InterPro" id="IPR051207">
    <property type="entry name" value="ComplexI_NDUFA9_subunit"/>
</dbReference>
<dbReference type="PANTHER" id="PTHR12126:SF11">
    <property type="entry name" value="NADH DEHYDROGENASE [UBIQUINONE] 1 ALPHA SUBCOMPLEX SUBUNIT 9, MITOCHONDRIAL"/>
    <property type="match status" value="1"/>
</dbReference>
<gene>
    <name evidence="3" type="ORF">P873_07385</name>
</gene>
<evidence type="ECO:0000259" key="2">
    <source>
        <dbReference type="Pfam" id="PF13460"/>
    </source>
</evidence>
<organism evidence="3 4">
    <name type="scientific">Arenimonas composti TR7-09 = DSM 18010</name>
    <dbReference type="NCBI Taxonomy" id="1121013"/>
    <lineage>
        <taxon>Bacteria</taxon>
        <taxon>Pseudomonadati</taxon>
        <taxon>Pseudomonadota</taxon>
        <taxon>Gammaproteobacteria</taxon>
        <taxon>Lysobacterales</taxon>
        <taxon>Lysobacteraceae</taxon>
        <taxon>Arenimonas</taxon>
    </lineage>
</organism>
<sequence length="423" mass="44513">MLVTGATGLIGAAIVDGLRARGDAVIAAVRDPGAARSRWPGIDTVAVDFAVDLSPVAWQPRLAGADAVVNAVGTFVAHGKDSFEAVHAVAPRALFAACEAAGVARVIQISALGADAGADVAFQRSKALADEALLASPLTATVLRPSLVYAPDGASSAMFLAWSTLPWLPLPGDGRQRIQPVVLDDVVAAVLAALDAEHPPRCVDVVGPRATTLRDYLATLRRALGLPPARVLPVPRPLLRAAVALSPPRLASPDALAMLDRGNHADPSPLTALLGRPPQPVEKAIPPGQAASLRRAARLRWTLPPLRWTVALVWLWTAAVSFGLYPPADSLALLARVDLHGFPALVALYGAAALDAGIGLALLRRRRARALYRLQIAVILAYTVLVTVFLPEFWLHPYGPISKNLPLLAALLVLHELDTVEAR</sequence>
<dbReference type="InterPro" id="IPR016040">
    <property type="entry name" value="NAD(P)-bd_dom"/>
</dbReference>
<feature type="transmembrane region" description="Helical" evidence="1">
    <location>
        <begin position="305"/>
        <end position="325"/>
    </location>
</feature>
<dbReference type="eggNOG" id="COG0702">
    <property type="taxonomic scope" value="Bacteria"/>
</dbReference>
<feature type="transmembrane region" description="Helical" evidence="1">
    <location>
        <begin position="370"/>
        <end position="390"/>
    </location>
</feature>
<accession>A0A091BCV7</accession>
<evidence type="ECO:0000256" key="1">
    <source>
        <dbReference type="SAM" id="Phobius"/>
    </source>
</evidence>
<reference evidence="3 4" key="1">
    <citation type="submission" date="2013-09" db="EMBL/GenBank/DDBJ databases">
        <title>Genome sequencing of Arenimonas composti.</title>
        <authorList>
            <person name="Chen F."/>
            <person name="Wang G."/>
        </authorList>
    </citation>
    <scope>NUCLEOTIDE SEQUENCE [LARGE SCALE GENOMIC DNA]</scope>
    <source>
        <strain evidence="3 4">TR7-09</strain>
    </source>
</reference>
<keyword evidence="1" id="KW-0472">Membrane</keyword>
<keyword evidence="4" id="KW-1185">Reference proteome</keyword>
<dbReference type="Pfam" id="PF13460">
    <property type="entry name" value="NAD_binding_10"/>
    <property type="match status" value="1"/>
</dbReference>
<dbReference type="Proteomes" id="UP000029391">
    <property type="component" value="Unassembled WGS sequence"/>
</dbReference>
<keyword evidence="1" id="KW-0812">Transmembrane</keyword>
<feature type="domain" description="NAD(P)-binding" evidence="2">
    <location>
        <begin position="5"/>
        <end position="148"/>
    </location>
</feature>
<dbReference type="STRING" id="1121013.GCA_000426365_00823"/>
<dbReference type="Pfam" id="PF13781">
    <property type="entry name" value="DoxX_3"/>
    <property type="match status" value="1"/>
</dbReference>
<keyword evidence="1" id="KW-1133">Transmembrane helix</keyword>
<dbReference type="SUPFAM" id="SSF51735">
    <property type="entry name" value="NAD(P)-binding Rossmann-fold domains"/>
    <property type="match status" value="1"/>
</dbReference>